<accession>A0ABP6LLS1</accession>
<feature type="domain" description="UmuC" evidence="4">
    <location>
        <begin position="29"/>
        <end position="142"/>
    </location>
</feature>
<comment type="caution">
    <text evidence="5">The sequence shown here is derived from an EMBL/GenBank/DDBJ whole genome shotgun (WGS) entry which is preliminary data.</text>
</comment>
<dbReference type="EMBL" id="BAAAVS010000055">
    <property type="protein sequence ID" value="GAA3045548.1"/>
    <property type="molecule type" value="Genomic_DNA"/>
</dbReference>
<organism evidence="5 6">
    <name type="scientific">Gordonia defluvii</name>
    <dbReference type="NCBI Taxonomy" id="283718"/>
    <lineage>
        <taxon>Bacteria</taxon>
        <taxon>Bacillati</taxon>
        <taxon>Actinomycetota</taxon>
        <taxon>Actinomycetes</taxon>
        <taxon>Mycobacteriales</taxon>
        <taxon>Gordoniaceae</taxon>
        <taxon>Gordonia</taxon>
    </lineage>
</organism>
<evidence type="ECO:0000256" key="2">
    <source>
        <dbReference type="ARBA" id="ARBA00022763"/>
    </source>
</evidence>
<dbReference type="InterPro" id="IPR043502">
    <property type="entry name" value="DNA/RNA_pol_sf"/>
</dbReference>
<proteinExistence type="inferred from homology"/>
<dbReference type="CDD" id="cd03468">
    <property type="entry name" value="PolY_like"/>
    <property type="match status" value="1"/>
</dbReference>
<dbReference type="PANTHER" id="PTHR35369">
    <property type="entry name" value="BLR3025 PROTEIN-RELATED"/>
    <property type="match status" value="1"/>
</dbReference>
<evidence type="ECO:0000256" key="3">
    <source>
        <dbReference type="ARBA" id="ARBA00025589"/>
    </source>
</evidence>
<dbReference type="Proteomes" id="UP001501035">
    <property type="component" value="Unassembled WGS sequence"/>
</dbReference>
<name>A0ABP6LLS1_9ACTN</name>
<evidence type="ECO:0000313" key="5">
    <source>
        <dbReference type="EMBL" id="GAA3045548.1"/>
    </source>
</evidence>
<dbReference type="InterPro" id="IPR001126">
    <property type="entry name" value="UmuC"/>
</dbReference>
<dbReference type="InterPro" id="IPR050356">
    <property type="entry name" value="SulA_CellDiv_inhibitor"/>
</dbReference>
<dbReference type="RefSeq" id="WP_290706952.1">
    <property type="nucleotide sequence ID" value="NZ_BAAAVS010000055.1"/>
</dbReference>
<dbReference type="SUPFAM" id="SSF56672">
    <property type="entry name" value="DNA/RNA polymerases"/>
    <property type="match status" value="1"/>
</dbReference>
<sequence length="523" mass="54948">MGTRTLALWAPDWPAVAAAVEYDLPPAAPIGVLTANRVVACSLPARRAGVRRGMRKRQAQSTCSELVVVSADPDRDGRLFAPVVSAVTAILPATEVLRPGLVVAPASGMRYFGSEENLAAAVVEAVADIGTEVQLGVADEMFTAVLAARRERFISPGADAKFLAELPIGELAAEPSLGGEGRTELADLLRRLGLRTLGAFASLAVADVGARFDADAVIAHRQASGKPGRAPSSTPPAPELAVVCPCDPPVERIDAAAFLARRLAAQLHDRLTAASVSCTRLAVHARTERGQENSRIWCCALPLTPESTADRVRWQLEGWLTEGAIGSGDGPDSPIVELVLEPVEVSAGTGLQYELSTGTGDGRGMPPDGPRADRIRRALVRVQGLLGADAVMIPVRSGGRGPAEQITLVPAGESVVVARPVGAPWPSRLPEPTPAVLVDAPVDVCDSTGKPVEVTARGAFTGEPVSVAAERHNWSVQWWAGPWPCGLSGDKILARAQVLLDDERALLLHFGPGGRWRVEGVYE</sequence>
<comment type="similarity">
    <text evidence="1">Belongs to the DNA polymerase type-Y family.</text>
</comment>
<keyword evidence="2" id="KW-0227">DNA damage</keyword>
<dbReference type="PROSITE" id="PS50173">
    <property type="entry name" value="UMUC"/>
    <property type="match status" value="1"/>
</dbReference>
<dbReference type="InterPro" id="IPR043128">
    <property type="entry name" value="Rev_trsase/Diguanyl_cyclase"/>
</dbReference>
<dbReference type="PANTHER" id="PTHR35369:SF2">
    <property type="entry name" value="BLR3025 PROTEIN"/>
    <property type="match status" value="1"/>
</dbReference>
<reference evidence="6" key="1">
    <citation type="journal article" date="2019" name="Int. J. Syst. Evol. Microbiol.">
        <title>The Global Catalogue of Microorganisms (GCM) 10K type strain sequencing project: providing services to taxonomists for standard genome sequencing and annotation.</title>
        <authorList>
            <consortium name="The Broad Institute Genomics Platform"/>
            <consortium name="The Broad Institute Genome Sequencing Center for Infectious Disease"/>
            <person name="Wu L."/>
            <person name="Ma J."/>
        </authorList>
    </citation>
    <scope>NUCLEOTIDE SEQUENCE [LARGE SCALE GENOMIC DNA]</scope>
    <source>
        <strain evidence="6">JCM 14234</strain>
    </source>
</reference>
<gene>
    <name evidence="5" type="ORF">GCM10010528_26030</name>
</gene>
<keyword evidence="6" id="KW-1185">Reference proteome</keyword>
<dbReference type="Gene3D" id="3.30.70.270">
    <property type="match status" value="1"/>
</dbReference>
<dbReference type="Gene3D" id="3.40.1170.60">
    <property type="match status" value="1"/>
</dbReference>
<comment type="function">
    <text evidence="3">Poorly processive, error-prone DNA polymerase involved in untargeted mutagenesis. Copies undamaged DNA at stalled replication forks, which arise in vivo from mismatched or misaligned primer ends. These misaligned primers can be extended by PolIV. Exhibits no 3'-5' exonuclease (proofreading) activity. May be involved in translesional synthesis, in conjunction with the beta clamp from PolIII.</text>
</comment>
<dbReference type="Pfam" id="PF00817">
    <property type="entry name" value="IMS"/>
    <property type="match status" value="1"/>
</dbReference>
<evidence type="ECO:0000313" key="6">
    <source>
        <dbReference type="Proteomes" id="UP001501035"/>
    </source>
</evidence>
<evidence type="ECO:0000259" key="4">
    <source>
        <dbReference type="PROSITE" id="PS50173"/>
    </source>
</evidence>
<protein>
    <submittedName>
        <fullName evidence="5">DNA polymerase Y family protein</fullName>
    </submittedName>
</protein>
<evidence type="ECO:0000256" key="1">
    <source>
        <dbReference type="ARBA" id="ARBA00010945"/>
    </source>
</evidence>